<keyword evidence="4 9" id="KW-0418">Kinase</keyword>
<evidence type="ECO:0000256" key="1">
    <source>
        <dbReference type="ARBA" id="ARBA00022527"/>
    </source>
</evidence>
<feature type="region of interest" description="Disordered" evidence="7">
    <location>
        <begin position="116"/>
        <end position="149"/>
    </location>
</feature>
<feature type="region of interest" description="Disordered" evidence="7">
    <location>
        <begin position="165"/>
        <end position="201"/>
    </location>
</feature>
<organism evidence="9 10">
    <name type="scientific">Nitzschia inconspicua</name>
    <dbReference type="NCBI Taxonomy" id="303405"/>
    <lineage>
        <taxon>Eukaryota</taxon>
        <taxon>Sar</taxon>
        <taxon>Stramenopiles</taxon>
        <taxon>Ochrophyta</taxon>
        <taxon>Bacillariophyta</taxon>
        <taxon>Bacillariophyceae</taxon>
        <taxon>Bacillariophycidae</taxon>
        <taxon>Bacillariales</taxon>
        <taxon>Bacillariaceae</taxon>
        <taxon>Nitzschia</taxon>
    </lineage>
</organism>
<sequence length="1379" mass="153016">MASEEGPKPSPTETTESTSHGSSVCDDNGDGDQEVIVLHADSSSDRQQQQQQQQQQTRFSFYDAQEVQSQFASSIPQSSMDSSENKNTYRYNFYDPAILPKNESPIKVDIAYTKETKSTTARPISIGQTGASSSSSHHLQSQPLHNRQNLLTVESSMPRGISERRHPQINVQPPVPQQTLQDHNRTTSHSSLHTNSFHSHTEDILRSLQETEEQRMLILQSTTNLMDPPHVLASKAAAEAEASSKMTNAGADVHSESSISAAIHTNSANLSASNNPYEDAIREALDLLRKHRSPPPSPSVNLLTGNPLGMFGLSGIPTQPELSNVNPRIDGTTLGRHQEHTISPTQEELLSRTTSTASTYTADNAPDLTTNDSLTDALQEAKLKAKQRQERMAEYANRLQEFKSSLPPEQQPNSSHGQEQQPPKAPAHTANSSSTPQEQRASYGLPSESAIASRKTNLLSPQLSHPMSSANDLDSIGLISDVSLPPKQVPLYGHYQQPVLYQHSETSLHQQRVVEEEVQKGVEKVLVAILQASRSTSSHTSAFQGESAPDATSTQSAGTVSEVLLRAMDEVLHGRNTLSDNRSSVMTGASNLVEATPLTFLSKPSYSGSASHDARRMKKRSSVGGERSVVEELLAESDEETSVRYCPREEKKMTENERATSQNHCMTTIPSEKDIDALIEESLRASNGEESVEAVEFFSVDADEERDKELQSEYKIGDSYEENDDEDDDEACKSLHTGVLGPLSRTAGGITGVVLDTEPSSSPIQHNVSQGYISGVDKYRTSAPTPDRQRMINSQITRVGAQGSEDYDESSSPDIEAVELMRTLCAHLLPFGVDQAPIVEDIIPPWDEENPNEAGYRIIRLSKLQLRRVEQAFDRMINGLKNKSQSQLKGVENEYDANFIKELQEAERLLEDEEKRNCGGSVVKRDRISGRCHPDSRSMDVHLGSDRNDQQETMVEKNPHPDFPGIKNAGKGEIGDLEFFHLPIIFKSQVTGFEPTKDMVLEPGNVVAGQYLVEGELGSAAFSTAYRCVDLSSDGTDGHEEVCLKVIKNTKDFFDQSLDEIKILELLRQTGKCDENYIIRMKTFFYYREHLIIVTELLRQNLFEFGKFIIDNEEEPYFTIPRLAFITRQCLVALRFVHSLGLVHSDIKPENILLGSYSRAKIKVIDFGSSCYLTDRQSSYIQSRSYRAPEVVLGLPYSGKIDVWSLGCVVAEMYTGEVTFQNDSIVSMLSRIEAICGSFPRHMIAQGRQSGRFFTKSGLLYEVVDESDNESGNHTPPGPNVDESESEADSQIHYDIFQPKNTTLSSRLGFDADLMDDYENNAYSGSGRLSEHELQQIFTDFVAQLLTIDPDSRPTADEALQHPWMLYAATLTEEQIKYP</sequence>
<evidence type="ECO:0000259" key="8">
    <source>
        <dbReference type="PROSITE" id="PS50011"/>
    </source>
</evidence>
<feature type="domain" description="Protein kinase" evidence="8">
    <location>
        <begin position="1011"/>
        <end position="1365"/>
    </location>
</feature>
<dbReference type="PANTHER" id="PTHR24058">
    <property type="entry name" value="DUAL SPECIFICITY PROTEIN KINASE"/>
    <property type="match status" value="1"/>
</dbReference>
<feature type="compositionally biased region" description="Polar residues" evidence="7">
    <location>
        <begin position="429"/>
        <end position="440"/>
    </location>
</feature>
<evidence type="ECO:0000256" key="7">
    <source>
        <dbReference type="SAM" id="MobiDB-lite"/>
    </source>
</evidence>
<reference evidence="9" key="1">
    <citation type="journal article" date="2021" name="Sci. Rep.">
        <title>Diploid genomic architecture of Nitzschia inconspicua, an elite biomass production diatom.</title>
        <authorList>
            <person name="Oliver A."/>
            <person name="Podell S."/>
            <person name="Pinowska A."/>
            <person name="Traller J.C."/>
            <person name="Smith S.R."/>
            <person name="McClure R."/>
            <person name="Beliaev A."/>
            <person name="Bohutskyi P."/>
            <person name="Hill E.A."/>
            <person name="Rabines A."/>
            <person name="Zheng H."/>
            <person name="Allen L.Z."/>
            <person name="Kuo A."/>
            <person name="Grigoriev I.V."/>
            <person name="Allen A.E."/>
            <person name="Hazlebeck D."/>
            <person name="Allen E.E."/>
        </authorList>
    </citation>
    <scope>NUCLEOTIDE SEQUENCE</scope>
    <source>
        <strain evidence="9">Hildebrandi</strain>
    </source>
</reference>
<dbReference type="EMBL" id="JAGRRH010000022">
    <property type="protein sequence ID" value="KAG7345398.1"/>
    <property type="molecule type" value="Genomic_DNA"/>
</dbReference>
<name>A0A9K3KKH8_9STRA</name>
<dbReference type="PROSITE" id="PS00108">
    <property type="entry name" value="PROTEIN_KINASE_ST"/>
    <property type="match status" value="1"/>
</dbReference>
<evidence type="ECO:0000256" key="2">
    <source>
        <dbReference type="ARBA" id="ARBA00022679"/>
    </source>
</evidence>
<feature type="region of interest" description="Disordered" evidence="7">
    <location>
        <begin position="340"/>
        <end position="371"/>
    </location>
</feature>
<evidence type="ECO:0000256" key="4">
    <source>
        <dbReference type="ARBA" id="ARBA00022777"/>
    </source>
</evidence>
<gene>
    <name evidence="9" type="ORF">IV203_032929</name>
</gene>
<feature type="region of interest" description="Disordered" evidence="7">
    <location>
        <begin position="537"/>
        <end position="557"/>
    </location>
</feature>
<dbReference type="GO" id="GO:0005524">
    <property type="term" value="F:ATP binding"/>
    <property type="evidence" value="ECO:0007669"/>
    <property type="project" value="UniProtKB-KW"/>
</dbReference>
<feature type="coiled-coil region" evidence="6">
    <location>
        <begin position="371"/>
        <end position="405"/>
    </location>
</feature>
<feature type="compositionally biased region" description="Low complexity" evidence="7">
    <location>
        <begin position="353"/>
        <end position="362"/>
    </location>
</feature>
<dbReference type="Pfam" id="PF00069">
    <property type="entry name" value="Pkinase"/>
    <property type="match status" value="1"/>
</dbReference>
<protein>
    <submittedName>
        <fullName evidence="9">Serine-threonine kinase</fullName>
    </submittedName>
</protein>
<keyword evidence="5" id="KW-0067">ATP-binding</keyword>
<feature type="compositionally biased region" description="Polar residues" evidence="7">
    <location>
        <begin position="118"/>
        <end position="131"/>
    </location>
</feature>
<dbReference type="PROSITE" id="PS50011">
    <property type="entry name" value="PROTEIN_KINASE_DOM"/>
    <property type="match status" value="1"/>
</dbReference>
<keyword evidence="10" id="KW-1185">Reference proteome</keyword>
<keyword evidence="6" id="KW-0175">Coiled coil</keyword>
<dbReference type="InterPro" id="IPR050494">
    <property type="entry name" value="Ser_Thr_dual-spec_kinase"/>
</dbReference>
<accession>A0A9K3KKH8</accession>
<reference evidence="9" key="2">
    <citation type="submission" date="2021-04" db="EMBL/GenBank/DDBJ databases">
        <authorList>
            <person name="Podell S."/>
        </authorList>
    </citation>
    <scope>NUCLEOTIDE SEQUENCE</scope>
    <source>
        <strain evidence="9">Hildebrandi</strain>
    </source>
</reference>
<proteinExistence type="predicted"/>
<comment type="caution">
    <text evidence="9">The sequence shown here is derived from an EMBL/GenBank/DDBJ whole genome shotgun (WGS) entry which is preliminary data.</text>
</comment>
<evidence type="ECO:0000313" key="10">
    <source>
        <dbReference type="Proteomes" id="UP000693970"/>
    </source>
</evidence>
<dbReference type="InterPro" id="IPR000719">
    <property type="entry name" value="Prot_kinase_dom"/>
</dbReference>
<feature type="compositionally biased region" description="Low complexity" evidence="7">
    <location>
        <begin position="47"/>
        <end position="56"/>
    </location>
</feature>
<keyword evidence="2" id="KW-0808">Transferase</keyword>
<feature type="compositionally biased region" description="Low complexity" evidence="7">
    <location>
        <begin position="11"/>
        <end position="23"/>
    </location>
</feature>
<evidence type="ECO:0000313" key="9">
    <source>
        <dbReference type="EMBL" id="KAG7345398.1"/>
    </source>
</evidence>
<dbReference type="PANTHER" id="PTHR24058:SF124">
    <property type="entry name" value="PROTEIN KINASE SUPERFAMILY PROTEIN"/>
    <property type="match status" value="1"/>
</dbReference>
<keyword evidence="3" id="KW-0547">Nucleotide-binding</keyword>
<evidence type="ECO:0000256" key="3">
    <source>
        <dbReference type="ARBA" id="ARBA00022741"/>
    </source>
</evidence>
<feature type="compositionally biased region" description="Polar residues" evidence="7">
    <location>
        <begin position="407"/>
        <end position="421"/>
    </location>
</feature>
<dbReference type="OrthoDB" id="9332038at2759"/>
<dbReference type="Proteomes" id="UP000693970">
    <property type="component" value="Unassembled WGS sequence"/>
</dbReference>
<dbReference type="SMART" id="SM00220">
    <property type="entry name" value="S_TKc"/>
    <property type="match status" value="1"/>
</dbReference>
<feature type="region of interest" description="Disordered" evidence="7">
    <location>
        <begin position="405"/>
        <end position="448"/>
    </location>
</feature>
<feature type="compositionally biased region" description="Polar residues" evidence="7">
    <location>
        <begin position="341"/>
        <end position="352"/>
    </location>
</feature>
<dbReference type="CDD" id="cd14133">
    <property type="entry name" value="PKc_DYRK_like"/>
    <property type="match status" value="1"/>
</dbReference>
<feature type="region of interest" description="Disordered" evidence="7">
    <location>
        <begin position="1"/>
        <end position="62"/>
    </location>
</feature>
<evidence type="ECO:0000256" key="6">
    <source>
        <dbReference type="SAM" id="Coils"/>
    </source>
</evidence>
<dbReference type="InterPro" id="IPR008271">
    <property type="entry name" value="Ser/Thr_kinase_AS"/>
</dbReference>
<feature type="compositionally biased region" description="Low complexity" evidence="7">
    <location>
        <begin position="132"/>
        <end position="145"/>
    </location>
</feature>
<feature type="region of interest" description="Disordered" evidence="7">
    <location>
        <begin position="604"/>
        <end position="623"/>
    </location>
</feature>
<evidence type="ECO:0000256" key="5">
    <source>
        <dbReference type="ARBA" id="ARBA00022840"/>
    </source>
</evidence>
<dbReference type="GO" id="GO:0004674">
    <property type="term" value="F:protein serine/threonine kinase activity"/>
    <property type="evidence" value="ECO:0007669"/>
    <property type="project" value="UniProtKB-KW"/>
</dbReference>
<keyword evidence="1" id="KW-0723">Serine/threonine-protein kinase</keyword>
<feature type="compositionally biased region" description="Polar residues" evidence="7">
    <location>
        <begin position="187"/>
        <end position="198"/>
    </location>
</feature>
<feature type="region of interest" description="Disordered" evidence="7">
    <location>
        <begin position="1266"/>
        <end position="1288"/>
    </location>
</feature>
<feature type="region of interest" description="Disordered" evidence="7">
    <location>
        <begin position="929"/>
        <end position="948"/>
    </location>
</feature>